<reference evidence="2" key="1">
    <citation type="submission" date="2022-12" db="EMBL/GenBank/DDBJ databases">
        <title>New Phytohabitans aurantiacus sp. RD004123 nov., an actinomycete isolated from soil.</title>
        <authorList>
            <person name="Triningsih D.W."/>
            <person name="Harunari E."/>
            <person name="Igarashi Y."/>
        </authorList>
    </citation>
    <scope>NUCLEOTIDE SEQUENCE</scope>
    <source>
        <strain evidence="2">RD004123</strain>
    </source>
</reference>
<sequence>MIGTIYLLHFDRPYRHARHYLGWARDLDARLAHHAAGTGARLLAVVAAAGITWTLARTWTGTKTRERALKRQGGASRRCPLCGVTPRTTR</sequence>
<evidence type="ECO:0008006" key="4">
    <source>
        <dbReference type="Google" id="ProtNLM"/>
    </source>
</evidence>
<keyword evidence="3" id="KW-1185">Reference proteome</keyword>
<name>A0ABQ5QTN9_9ACTN</name>
<dbReference type="EMBL" id="BSDI01000010">
    <property type="protein sequence ID" value="GLH97372.1"/>
    <property type="molecule type" value="Genomic_DNA"/>
</dbReference>
<dbReference type="Proteomes" id="UP001144280">
    <property type="component" value="Unassembled WGS sequence"/>
</dbReference>
<organism evidence="2 3">
    <name type="scientific">Phytohabitans aurantiacus</name>
    <dbReference type="NCBI Taxonomy" id="3016789"/>
    <lineage>
        <taxon>Bacteria</taxon>
        <taxon>Bacillati</taxon>
        <taxon>Actinomycetota</taxon>
        <taxon>Actinomycetes</taxon>
        <taxon>Micromonosporales</taxon>
        <taxon>Micromonosporaceae</taxon>
    </lineage>
</organism>
<dbReference type="Gene3D" id="3.40.1440.10">
    <property type="entry name" value="GIY-YIG endonuclease"/>
    <property type="match status" value="1"/>
</dbReference>
<accession>A0ABQ5QTN9</accession>
<comment type="caution">
    <text evidence="2">The sequence shown here is derived from an EMBL/GenBank/DDBJ whole genome shotgun (WGS) entry which is preliminary data.</text>
</comment>
<dbReference type="RefSeq" id="WP_281895195.1">
    <property type="nucleotide sequence ID" value="NZ_BSDI01000010.1"/>
</dbReference>
<protein>
    <recommendedName>
        <fullName evidence="4">GIY-YIG domain-containing protein</fullName>
    </recommendedName>
</protein>
<gene>
    <name evidence="2" type="ORF">Pa4123_26470</name>
</gene>
<evidence type="ECO:0000313" key="3">
    <source>
        <dbReference type="Proteomes" id="UP001144280"/>
    </source>
</evidence>
<feature type="region of interest" description="Disordered" evidence="1">
    <location>
        <begin position="67"/>
        <end position="90"/>
    </location>
</feature>
<proteinExistence type="predicted"/>
<evidence type="ECO:0000313" key="2">
    <source>
        <dbReference type="EMBL" id="GLH97372.1"/>
    </source>
</evidence>
<dbReference type="InterPro" id="IPR035901">
    <property type="entry name" value="GIY-YIG_endonuc_sf"/>
</dbReference>
<evidence type="ECO:0000256" key="1">
    <source>
        <dbReference type="SAM" id="MobiDB-lite"/>
    </source>
</evidence>